<feature type="transmembrane region" description="Helical" evidence="8">
    <location>
        <begin position="318"/>
        <end position="342"/>
    </location>
</feature>
<feature type="transmembrane region" description="Helical" evidence="8">
    <location>
        <begin position="349"/>
        <end position="368"/>
    </location>
</feature>
<proteinExistence type="predicted"/>
<feature type="transmembrane region" description="Helical" evidence="8">
    <location>
        <begin position="292"/>
        <end position="312"/>
    </location>
</feature>
<evidence type="ECO:0000256" key="8">
    <source>
        <dbReference type="SAM" id="Phobius"/>
    </source>
</evidence>
<dbReference type="PANTHER" id="PTHR33908:SF11">
    <property type="entry name" value="MEMBRANE PROTEIN"/>
    <property type="match status" value="1"/>
</dbReference>
<dbReference type="EMBL" id="CP121689">
    <property type="protein sequence ID" value="WZL75872.1"/>
    <property type="molecule type" value="Genomic_DNA"/>
</dbReference>
<evidence type="ECO:0000313" key="10">
    <source>
        <dbReference type="EMBL" id="WZL75872.1"/>
    </source>
</evidence>
<feature type="transmembrane region" description="Helical" evidence="8">
    <location>
        <begin position="186"/>
        <end position="210"/>
    </location>
</feature>
<feature type="transmembrane region" description="Helical" evidence="8">
    <location>
        <begin position="103"/>
        <end position="128"/>
    </location>
</feature>
<keyword evidence="4 10" id="KW-0808">Transferase</keyword>
<keyword evidence="2" id="KW-1003">Cell membrane</keyword>
<organism evidence="10 11">
    <name type="scientific">Thermatribacter velox</name>
    <dbReference type="NCBI Taxonomy" id="3039681"/>
    <lineage>
        <taxon>Bacteria</taxon>
        <taxon>Pseudomonadati</taxon>
        <taxon>Atribacterota</taxon>
        <taxon>Atribacteria</taxon>
        <taxon>Atribacterales</taxon>
        <taxon>Thermatribacteraceae</taxon>
        <taxon>Thermatribacter</taxon>
    </lineage>
</organism>
<dbReference type="EC" id="2.4.-.-" evidence="10"/>
<feature type="transmembrane region" description="Helical" evidence="8">
    <location>
        <begin position="230"/>
        <end position="250"/>
    </location>
</feature>
<feature type="transmembrane region" description="Helical" evidence="8">
    <location>
        <begin position="29"/>
        <end position="49"/>
    </location>
</feature>
<feature type="transmembrane region" description="Helical" evidence="8">
    <location>
        <begin position="135"/>
        <end position="152"/>
    </location>
</feature>
<feature type="domain" description="Glycosyltransferase RgtA/B/C/D-like" evidence="9">
    <location>
        <begin position="86"/>
        <end position="245"/>
    </location>
</feature>
<dbReference type="Proteomes" id="UP001461341">
    <property type="component" value="Chromosome"/>
</dbReference>
<dbReference type="PANTHER" id="PTHR33908">
    <property type="entry name" value="MANNOSYLTRANSFERASE YKCB-RELATED"/>
    <property type="match status" value="1"/>
</dbReference>
<accession>A0ABZ2YBA5</accession>
<comment type="subcellular location">
    <subcellularLocation>
        <location evidence="1">Cell membrane</location>
        <topology evidence="1">Multi-pass membrane protein</topology>
    </subcellularLocation>
</comment>
<evidence type="ECO:0000313" key="11">
    <source>
        <dbReference type="Proteomes" id="UP001461341"/>
    </source>
</evidence>
<evidence type="ECO:0000256" key="7">
    <source>
        <dbReference type="ARBA" id="ARBA00023136"/>
    </source>
</evidence>
<reference evidence="10 11" key="1">
    <citation type="submission" date="2023-03" db="EMBL/GenBank/DDBJ databases">
        <title>Novel Species.</title>
        <authorList>
            <person name="Ma S."/>
        </authorList>
    </citation>
    <scope>NUCLEOTIDE SEQUENCE [LARGE SCALE GENOMIC DNA]</scope>
    <source>
        <strain evidence="10 11">B11</strain>
    </source>
</reference>
<dbReference type="Pfam" id="PF13231">
    <property type="entry name" value="PMT_2"/>
    <property type="match status" value="1"/>
</dbReference>
<gene>
    <name evidence="10" type="ORF">QBE54_09845</name>
</gene>
<keyword evidence="3 10" id="KW-0328">Glycosyltransferase</keyword>
<keyword evidence="11" id="KW-1185">Reference proteome</keyword>
<dbReference type="GO" id="GO:0016757">
    <property type="term" value="F:glycosyltransferase activity"/>
    <property type="evidence" value="ECO:0007669"/>
    <property type="project" value="UniProtKB-KW"/>
</dbReference>
<dbReference type="RefSeq" id="WP_369018021.1">
    <property type="nucleotide sequence ID" value="NZ_CP121689.1"/>
</dbReference>
<protein>
    <submittedName>
        <fullName evidence="10">Glycosyltransferase family 39 protein</fullName>
        <ecNumber evidence="10">2.4.-.-</ecNumber>
    </submittedName>
</protein>
<evidence type="ECO:0000256" key="2">
    <source>
        <dbReference type="ARBA" id="ARBA00022475"/>
    </source>
</evidence>
<keyword evidence="7 8" id="KW-0472">Membrane</keyword>
<evidence type="ECO:0000256" key="6">
    <source>
        <dbReference type="ARBA" id="ARBA00022989"/>
    </source>
</evidence>
<keyword evidence="5 8" id="KW-0812">Transmembrane</keyword>
<evidence type="ECO:0000259" key="9">
    <source>
        <dbReference type="Pfam" id="PF13231"/>
    </source>
</evidence>
<name>A0ABZ2YBA5_9BACT</name>
<evidence type="ECO:0000256" key="4">
    <source>
        <dbReference type="ARBA" id="ARBA00022679"/>
    </source>
</evidence>
<evidence type="ECO:0000256" key="3">
    <source>
        <dbReference type="ARBA" id="ARBA00022676"/>
    </source>
</evidence>
<feature type="transmembrane region" description="Helical" evidence="8">
    <location>
        <begin position="6"/>
        <end position="22"/>
    </location>
</feature>
<dbReference type="InterPro" id="IPR038731">
    <property type="entry name" value="RgtA/B/C-like"/>
</dbReference>
<sequence>MRDLWGFCFFAFGAIVILKLSRGNARLRNLLFVAFIVRAFFALVHYYVIPLPDSQADAVSFEVTAARWAQAGFWEALEKFRTGSKLYPWVIAMLYSIFGRNPLMAQAVNVILGTLIVYNVFWIAFLLWGKKHAYCSAWCVTLFPTLVLYSAITMRETMIVFPLTLGTLCFIRWLKEDRLIDFLGAVFMYGLSVAFHTGTLPAIFVAGLAALRRLLDALYFARTRALVRRSIAVCCLFLIIFAILSTGWGLSKAGIIMRSGDFVESIALQQARAARSRAAYLRNLQPDNFLDLILQVPVRIVYFLFMPFPWLVSSLADLLGLIIAGCNFVVTLLVISSLVRILEQKERRWVFWTLLFLLITFSIGTSNYGTAVRHSAKLVPLALALARIPRVRIWA</sequence>
<keyword evidence="6 8" id="KW-1133">Transmembrane helix</keyword>
<dbReference type="InterPro" id="IPR050297">
    <property type="entry name" value="LipidA_mod_glycosyltrf_83"/>
</dbReference>
<feature type="transmembrane region" description="Helical" evidence="8">
    <location>
        <begin position="158"/>
        <end position="174"/>
    </location>
</feature>
<evidence type="ECO:0000256" key="5">
    <source>
        <dbReference type="ARBA" id="ARBA00022692"/>
    </source>
</evidence>
<evidence type="ECO:0000256" key="1">
    <source>
        <dbReference type="ARBA" id="ARBA00004651"/>
    </source>
</evidence>